<dbReference type="SUPFAM" id="SSF117281">
    <property type="entry name" value="Kelch motif"/>
    <property type="match status" value="2"/>
</dbReference>
<evidence type="ECO:0000256" key="1">
    <source>
        <dbReference type="ARBA" id="ARBA00022441"/>
    </source>
</evidence>
<dbReference type="InterPro" id="IPR006652">
    <property type="entry name" value="Kelch_1"/>
</dbReference>
<evidence type="ECO:0000313" key="3">
    <source>
        <dbReference type="Proteomes" id="UP000094527"/>
    </source>
</evidence>
<evidence type="ECO:0000313" key="2">
    <source>
        <dbReference type="EMBL" id="ODM91540.1"/>
    </source>
</evidence>
<dbReference type="Proteomes" id="UP000094527">
    <property type="component" value="Unassembled WGS sequence"/>
</dbReference>
<accession>A0A1D2MEU8</accession>
<dbReference type="GO" id="GO:0005737">
    <property type="term" value="C:cytoplasm"/>
    <property type="evidence" value="ECO:0007669"/>
    <property type="project" value="TreeGrafter"/>
</dbReference>
<reference evidence="2 3" key="1">
    <citation type="journal article" date="2016" name="Genome Biol. Evol.">
        <title>Gene Family Evolution Reflects Adaptation to Soil Environmental Stressors in the Genome of the Collembolan Orchesella cincta.</title>
        <authorList>
            <person name="Faddeeva-Vakhrusheva A."/>
            <person name="Derks M.F."/>
            <person name="Anvar S.Y."/>
            <person name="Agamennone V."/>
            <person name="Suring W."/>
            <person name="Smit S."/>
            <person name="van Straalen N.M."/>
            <person name="Roelofs D."/>
        </authorList>
    </citation>
    <scope>NUCLEOTIDE SEQUENCE [LARGE SCALE GENOMIC DNA]</scope>
    <source>
        <tissue evidence="2">Mixed pool</tissue>
    </source>
</reference>
<sequence>MNSNSKMVPDVRVDIEFADDEQVEKLPFVHLDENYPSQLPTKPSQEMHWTVHIEGGPKRVNHAAVVVGHTIYSFGGYCTDENYSIQRPIDVHILQPDTYRWKVQTFEPGPLVPFQRYGHTCVAYNRYIYLWGGRNDQTACRVLYRFDTKTLAWSKPEVSGSVPGARDGHSAVIIRHKMYIFGGYEEEIGLFSQDVYALDLNTLEWTFVPAAGTPPFFRDFHTATVYLDRYMLIFGGRGDQHGPFHTRSEKYCNVLVYFDCERQEWVRPKTMGSIPVGRRSHSAFMHGGFLYVGFGYNGLTDEHFNDFYRYDPETGEWKALIPFGNGPKPRRRQGCVTLENRVYFFGGTSPMPTDNSAAEDTDMNEETNLIDHDDMFILDMDPSLKTLCLLKTIEAKLDTSGLPLDLKHEIAWMMMPNKISPMSSG</sequence>
<dbReference type="EMBL" id="LJIJ01001512">
    <property type="protein sequence ID" value="ODM91540.1"/>
    <property type="molecule type" value="Genomic_DNA"/>
</dbReference>
<dbReference type="GO" id="GO:0003682">
    <property type="term" value="F:chromatin binding"/>
    <property type="evidence" value="ECO:0007669"/>
    <property type="project" value="InterPro"/>
</dbReference>
<dbReference type="PANTHER" id="PTHR46461:SF1">
    <property type="entry name" value="KELCH DOMAIN-CONTAINING PROTEIN 3"/>
    <property type="match status" value="1"/>
</dbReference>
<organism evidence="2 3">
    <name type="scientific">Orchesella cincta</name>
    <name type="common">Springtail</name>
    <name type="synonym">Podura cincta</name>
    <dbReference type="NCBI Taxonomy" id="48709"/>
    <lineage>
        <taxon>Eukaryota</taxon>
        <taxon>Metazoa</taxon>
        <taxon>Ecdysozoa</taxon>
        <taxon>Arthropoda</taxon>
        <taxon>Hexapoda</taxon>
        <taxon>Collembola</taxon>
        <taxon>Entomobryomorpha</taxon>
        <taxon>Entomobryoidea</taxon>
        <taxon>Orchesellidae</taxon>
        <taxon>Orchesellinae</taxon>
        <taxon>Orchesella</taxon>
    </lineage>
</organism>
<dbReference type="Gene3D" id="2.120.10.80">
    <property type="entry name" value="Kelch-type beta propeller"/>
    <property type="match status" value="2"/>
</dbReference>
<gene>
    <name evidence="2" type="ORF">Ocin01_15142</name>
</gene>
<dbReference type="OMA" id="SQETYVF"/>
<name>A0A1D2MEU8_ORCCI</name>
<protein>
    <submittedName>
        <fullName evidence="2">Kelch domain-containing protein 3</fullName>
    </submittedName>
</protein>
<proteinExistence type="predicted"/>
<dbReference type="PANTHER" id="PTHR46461">
    <property type="entry name" value="KELCH DOMAIN-CONTAINING PROTEIN 3"/>
    <property type="match status" value="1"/>
</dbReference>
<dbReference type="AlphaFoldDB" id="A0A1D2MEU8"/>
<dbReference type="InterPro" id="IPR052637">
    <property type="entry name" value="KLHDC3-like"/>
</dbReference>
<dbReference type="SMART" id="SM00612">
    <property type="entry name" value="Kelch"/>
    <property type="match status" value="4"/>
</dbReference>
<dbReference type="OrthoDB" id="432528at2759"/>
<dbReference type="InterPro" id="IPR015915">
    <property type="entry name" value="Kelch-typ_b-propeller"/>
</dbReference>
<keyword evidence="3" id="KW-1185">Reference proteome</keyword>
<comment type="caution">
    <text evidence="2">The sequence shown here is derived from an EMBL/GenBank/DDBJ whole genome shotgun (WGS) entry which is preliminary data.</text>
</comment>
<dbReference type="Pfam" id="PF24681">
    <property type="entry name" value="Kelch_KLHDC2_KLHL20_DRC7"/>
    <property type="match status" value="1"/>
</dbReference>
<dbReference type="STRING" id="48709.A0A1D2MEU8"/>
<keyword evidence="1" id="KW-0880">Kelch repeat</keyword>